<evidence type="ECO:0000313" key="3">
    <source>
        <dbReference type="Proteomes" id="UP000013909"/>
    </source>
</evidence>
<dbReference type="PANTHER" id="PTHR43031:SF1">
    <property type="entry name" value="PYRIDINE NUCLEOTIDE-DISULPHIDE OXIDOREDUCTASE"/>
    <property type="match status" value="1"/>
</dbReference>
<dbReference type="Proteomes" id="UP000013909">
    <property type="component" value="Unassembled WGS sequence"/>
</dbReference>
<proteinExistence type="predicted"/>
<dbReference type="InterPro" id="IPR001763">
    <property type="entry name" value="Rhodanese-like_dom"/>
</dbReference>
<dbReference type="PANTHER" id="PTHR43031">
    <property type="entry name" value="FAD-DEPENDENT OXIDOREDUCTASE"/>
    <property type="match status" value="1"/>
</dbReference>
<name>R7ZUL1_9BACT</name>
<comment type="caution">
    <text evidence="2">The sequence shown here is derived from an EMBL/GenBank/DDBJ whole genome shotgun (WGS) entry which is preliminary data.</text>
</comment>
<feature type="domain" description="Rhodanese" evidence="1">
    <location>
        <begin position="49"/>
        <end position="138"/>
    </location>
</feature>
<evidence type="ECO:0000259" key="1">
    <source>
        <dbReference type="PROSITE" id="PS50206"/>
    </source>
</evidence>
<evidence type="ECO:0000313" key="2">
    <source>
        <dbReference type="EMBL" id="EON77659.1"/>
    </source>
</evidence>
<dbReference type="PROSITE" id="PS50206">
    <property type="entry name" value="RHODANESE_3"/>
    <property type="match status" value="1"/>
</dbReference>
<organism evidence="2 3">
    <name type="scientific">Lunatimonas lonarensis</name>
    <dbReference type="NCBI Taxonomy" id="1232681"/>
    <lineage>
        <taxon>Bacteria</taxon>
        <taxon>Pseudomonadati</taxon>
        <taxon>Bacteroidota</taxon>
        <taxon>Cytophagia</taxon>
        <taxon>Cytophagales</taxon>
        <taxon>Cyclobacteriaceae</taxon>
    </lineage>
</organism>
<dbReference type="AlphaFoldDB" id="R7ZUL1"/>
<gene>
    <name evidence="2" type="ORF">ADIS_1878</name>
</gene>
<dbReference type="RefSeq" id="WP_010854016.1">
    <property type="nucleotide sequence ID" value="NZ_AQHR01000050.1"/>
</dbReference>
<dbReference type="Gene3D" id="3.40.250.10">
    <property type="entry name" value="Rhodanese-like domain"/>
    <property type="match status" value="1"/>
</dbReference>
<protein>
    <recommendedName>
        <fullName evidence="1">Rhodanese domain-containing protein</fullName>
    </recommendedName>
</protein>
<dbReference type="Pfam" id="PF00581">
    <property type="entry name" value="Rhodanese"/>
    <property type="match status" value="1"/>
</dbReference>
<sequence>MKCSLFLVLFAGTVLLSEQSHGQSLAYRALLKAFYDADFPLVYPSDQEMLNQAVLLDTREMEEYRISHLPSAKWVGYDTFDLSVVDSISKDTPVVVYCSIGARSQEIGKRLMEAGFGKVYNLYGGIFHWVNEGYPVYNDQGATRKVHAYSRSWGVWVKNAEKVY</sequence>
<dbReference type="InterPro" id="IPR036873">
    <property type="entry name" value="Rhodanese-like_dom_sf"/>
</dbReference>
<dbReference type="CDD" id="cd00158">
    <property type="entry name" value="RHOD"/>
    <property type="match status" value="1"/>
</dbReference>
<dbReference type="EMBL" id="AQHR01000050">
    <property type="protein sequence ID" value="EON77659.1"/>
    <property type="molecule type" value="Genomic_DNA"/>
</dbReference>
<dbReference type="STRING" id="1232681.ADIS_1878"/>
<dbReference type="SMART" id="SM00450">
    <property type="entry name" value="RHOD"/>
    <property type="match status" value="1"/>
</dbReference>
<keyword evidence="3" id="KW-1185">Reference proteome</keyword>
<dbReference type="InterPro" id="IPR050229">
    <property type="entry name" value="GlpE_sulfurtransferase"/>
</dbReference>
<dbReference type="SUPFAM" id="SSF52821">
    <property type="entry name" value="Rhodanese/Cell cycle control phosphatase"/>
    <property type="match status" value="1"/>
</dbReference>
<dbReference type="OrthoDB" id="598065at2"/>
<reference evidence="2 3" key="1">
    <citation type="submission" date="2013-02" db="EMBL/GenBank/DDBJ databases">
        <title>A novel strain isolated from Lonar lake, Maharashtra, India.</title>
        <authorList>
            <person name="Singh A."/>
        </authorList>
    </citation>
    <scope>NUCLEOTIDE SEQUENCE [LARGE SCALE GENOMIC DNA]</scope>
    <source>
        <strain evidence="2 3">AK24</strain>
    </source>
</reference>
<accession>R7ZUL1</accession>
<dbReference type="NCBIfam" id="NF045521">
    <property type="entry name" value="rhoda_near_glyco"/>
    <property type="match status" value="1"/>
</dbReference>